<dbReference type="Proteomes" id="UP000799424">
    <property type="component" value="Unassembled WGS sequence"/>
</dbReference>
<reference evidence="1" key="1">
    <citation type="journal article" date="2020" name="Stud. Mycol.">
        <title>101 Dothideomycetes genomes: a test case for predicting lifestyles and emergence of pathogens.</title>
        <authorList>
            <person name="Haridas S."/>
            <person name="Albert R."/>
            <person name="Binder M."/>
            <person name="Bloem J."/>
            <person name="Labutti K."/>
            <person name="Salamov A."/>
            <person name="Andreopoulos B."/>
            <person name="Baker S."/>
            <person name="Barry K."/>
            <person name="Bills G."/>
            <person name="Bluhm B."/>
            <person name="Cannon C."/>
            <person name="Castanera R."/>
            <person name="Culley D."/>
            <person name="Daum C."/>
            <person name="Ezra D."/>
            <person name="Gonzalez J."/>
            <person name="Henrissat B."/>
            <person name="Kuo A."/>
            <person name="Liang C."/>
            <person name="Lipzen A."/>
            <person name="Lutzoni F."/>
            <person name="Magnuson J."/>
            <person name="Mondo S."/>
            <person name="Nolan M."/>
            <person name="Ohm R."/>
            <person name="Pangilinan J."/>
            <person name="Park H.-J."/>
            <person name="Ramirez L."/>
            <person name="Alfaro M."/>
            <person name="Sun H."/>
            <person name="Tritt A."/>
            <person name="Yoshinaga Y."/>
            <person name="Zwiers L.-H."/>
            <person name="Turgeon B."/>
            <person name="Goodwin S."/>
            <person name="Spatafora J."/>
            <person name="Crous P."/>
            <person name="Grigoriev I."/>
        </authorList>
    </citation>
    <scope>NUCLEOTIDE SEQUENCE</scope>
    <source>
        <strain evidence="1">CBS 113818</strain>
    </source>
</reference>
<name>A0A6A6ZWK0_9PLEO</name>
<sequence>MSFGLSLGDIALVSTYAYNVYKSCQGAGEAFASITTDVRSLKSLLSTLDDESTNPRSSLQRLTPAQQGELKACLDECKGGLREVDKVLRQYRSLDTKSPRFRDQLAFTTGKQTALRERMRSHSERIQQFLTGINVTTFSRIERNTEAQIVSLLEIEARLNQMHRDLLSGRRNPSMLEGAAASTDLEKEILRDDATEVDIDISDIVSHWLDQVRHEHKSGMTPSPYNATTTPDYDPSIKPCSSTNGLFKNEITADLPSIQSLSISPTGPIVPENYERHESATTTQPTTNANHVIDLTSLKPQRVAAPRRQAGYDYARKKHGTPSNYSTTLEQYVQAIIIPIKILQEELREGAIRVFELKRNVFKKSASHEEVNFVTVEVEPQKKRDYYIVLFKCMGNRTMRDSRGFVRGAEVLVEAEHVLFRFHCS</sequence>
<dbReference type="AlphaFoldDB" id="A0A6A6ZWK0"/>
<keyword evidence="2" id="KW-1185">Reference proteome</keyword>
<gene>
    <name evidence="1" type="ORF">CC86DRAFT_467637</name>
</gene>
<dbReference type="OrthoDB" id="5404564at2759"/>
<accession>A0A6A6ZWK0</accession>
<organism evidence="1 2">
    <name type="scientific">Ophiobolus disseminans</name>
    <dbReference type="NCBI Taxonomy" id="1469910"/>
    <lineage>
        <taxon>Eukaryota</taxon>
        <taxon>Fungi</taxon>
        <taxon>Dikarya</taxon>
        <taxon>Ascomycota</taxon>
        <taxon>Pezizomycotina</taxon>
        <taxon>Dothideomycetes</taxon>
        <taxon>Pleosporomycetidae</taxon>
        <taxon>Pleosporales</taxon>
        <taxon>Pleosporineae</taxon>
        <taxon>Phaeosphaeriaceae</taxon>
        <taxon>Ophiobolus</taxon>
    </lineage>
</organism>
<protein>
    <recommendedName>
        <fullName evidence="3">Fungal N-terminal domain-containing protein</fullName>
    </recommendedName>
</protein>
<dbReference type="EMBL" id="MU006228">
    <property type="protein sequence ID" value="KAF2825088.1"/>
    <property type="molecule type" value="Genomic_DNA"/>
</dbReference>
<evidence type="ECO:0008006" key="3">
    <source>
        <dbReference type="Google" id="ProtNLM"/>
    </source>
</evidence>
<proteinExistence type="predicted"/>
<evidence type="ECO:0000313" key="1">
    <source>
        <dbReference type="EMBL" id="KAF2825088.1"/>
    </source>
</evidence>
<evidence type="ECO:0000313" key="2">
    <source>
        <dbReference type="Proteomes" id="UP000799424"/>
    </source>
</evidence>